<sequence>MSSDIFSTFQSLINTHDNPFVLIDENYRVVAANGAYQAAYGVEPSQIIGKHCYEVSHHRDSPCWQHGEDCPHREVFQNNRPCQSLHSHYDAIGRAEHVQIKGYIIPRPDGGKLLGESIFRLTSPEELDCDEMRMIGRAPAFLHAIEHLTRAADSNANVLLYGESGVGKELAAHYVHQHSPRKKGPFMAVDCASIAESLFESEIFGHERGSFTGCAGRQRGLFELADGGTLFLDEVGELSAAMQAKLLRVLETGEFRRVGGREVLRADVRVIAATNRHIRSMVERGDFREDLYYRMACINVDLPPLRERRSDIPVLAEALLSRLNQANRSHCYLTGEAMEKLTNYDFPGNVRELRNILHRASAMCGANNGAITAVGLVFDHDASPVPGGNGGWKIPSPAPLPAGKQPLSMREVESRYMADLLTRFEGQRRPVAAAMGISERTLYRKLKRYGLGGASDR</sequence>
<dbReference type="Pfam" id="PF25601">
    <property type="entry name" value="AAA_lid_14"/>
    <property type="match status" value="1"/>
</dbReference>
<dbReference type="SMART" id="SM00382">
    <property type="entry name" value="AAA"/>
    <property type="match status" value="1"/>
</dbReference>
<dbReference type="Pfam" id="PF08448">
    <property type="entry name" value="PAS_4"/>
    <property type="match status" value="1"/>
</dbReference>
<dbReference type="InterPro" id="IPR009057">
    <property type="entry name" value="Homeodomain-like_sf"/>
</dbReference>
<dbReference type="InParanoid" id="A0A1B4XD78"/>
<dbReference type="AlphaFoldDB" id="A0A1B4XD78"/>
<keyword evidence="4" id="KW-0238">DNA-binding</keyword>
<dbReference type="GO" id="GO:0006355">
    <property type="term" value="P:regulation of DNA-templated transcription"/>
    <property type="evidence" value="ECO:0007669"/>
    <property type="project" value="InterPro"/>
</dbReference>
<proteinExistence type="predicted"/>
<dbReference type="GO" id="GO:0005524">
    <property type="term" value="F:ATP binding"/>
    <property type="evidence" value="ECO:0007669"/>
    <property type="project" value="UniProtKB-KW"/>
</dbReference>
<evidence type="ECO:0000256" key="1">
    <source>
        <dbReference type="ARBA" id="ARBA00022741"/>
    </source>
</evidence>
<dbReference type="RefSeq" id="WP_096359597.1">
    <property type="nucleotide sequence ID" value="NZ_AP014879.1"/>
</dbReference>
<evidence type="ECO:0000256" key="5">
    <source>
        <dbReference type="ARBA" id="ARBA00023163"/>
    </source>
</evidence>
<dbReference type="PANTHER" id="PTHR32071">
    <property type="entry name" value="TRANSCRIPTIONAL REGULATORY PROTEIN"/>
    <property type="match status" value="1"/>
</dbReference>
<dbReference type="SUPFAM" id="SSF52540">
    <property type="entry name" value="P-loop containing nucleoside triphosphate hydrolases"/>
    <property type="match status" value="1"/>
</dbReference>
<organism evidence="8 9">
    <name type="scientific">Sulfuricaulis limicola</name>
    <dbReference type="NCBI Taxonomy" id="1620215"/>
    <lineage>
        <taxon>Bacteria</taxon>
        <taxon>Pseudomonadati</taxon>
        <taxon>Pseudomonadota</taxon>
        <taxon>Gammaproteobacteria</taxon>
        <taxon>Acidiferrobacterales</taxon>
        <taxon>Acidiferrobacteraceae</taxon>
        <taxon>Sulfuricaulis</taxon>
    </lineage>
</organism>
<dbReference type="PROSITE" id="PS00676">
    <property type="entry name" value="SIGMA54_INTERACT_2"/>
    <property type="match status" value="1"/>
</dbReference>
<evidence type="ECO:0000313" key="8">
    <source>
        <dbReference type="EMBL" id="BAV32777.1"/>
    </source>
</evidence>
<gene>
    <name evidence="8" type="ORF">SCL_0455</name>
</gene>
<dbReference type="SMART" id="SM00091">
    <property type="entry name" value="PAS"/>
    <property type="match status" value="1"/>
</dbReference>
<dbReference type="InterPro" id="IPR025943">
    <property type="entry name" value="Sigma_54_int_dom_ATP-bd_2"/>
</dbReference>
<keyword evidence="5" id="KW-0804">Transcription</keyword>
<dbReference type="InterPro" id="IPR000014">
    <property type="entry name" value="PAS"/>
</dbReference>
<dbReference type="InterPro" id="IPR013656">
    <property type="entry name" value="PAS_4"/>
</dbReference>
<dbReference type="Gene3D" id="3.40.50.300">
    <property type="entry name" value="P-loop containing nucleotide triphosphate hydrolases"/>
    <property type="match status" value="1"/>
</dbReference>
<dbReference type="OrthoDB" id="9804019at2"/>
<dbReference type="KEGG" id="slim:SCL_0455"/>
<reference evidence="8 9" key="1">
    <citation type="submission" date="2015-05" db="EMBL/GenBank/DDBJ databases">
        <title>Complete genome sequence of a sulfur-oxidizing gammaproteobacterium strain HA5.</title>
        <authorList>
            <person name="Miura A."/>
            <person name="Kojima H."/>
            <person name="Fukui M."/>
        </authorList>
    </citation>
    <scope>NUCLEOTIDE SEQUENCE [LARGE SCALE GENOMIC DNA]</scope>
    <source>
        <strain evidence="8 9">HA5</strain>
    </source>
</reference>
<dbReference type="InterPro" id="IPR035965">
    <property type="entry name" value="PAS-like_dom_sf"/>
</dbReference>
<dbReference type="Proteomes" id="UP000243180">
    <property type="component" value="Chromosome"/>
</dbReference>
<keyword evidence="3" id="KW-0805">Transcription regulation</keyword>
<dbReference type="Gene3D" id="1.10.10.60">
    <property type="entry name" value="Homeodomain-like"/>
    <property type="match status" value="1"/>
</dbReference>
<evidence type="ECO:0000259" key="6">
    <source>
        <dbReference type="PROSITE" id="PS50045"/>
    </source>
</evidence>
<dbReference type="FunFam" id="3.40.50.300:FF:000006">
    <property type="entry name" value="DNA-binding transcriptional regulator NtrC"/>
    <property type="match status" value="1"/>
</dbReference>
<dbReference type="GO" id="GO:0043565">
    <property type="term" value="F:sequence-specific DNA binding"/>
    <property type="evidence" value="ECO:0007669"/>
    <property type="project" value="InterPro"/>
</dbReference>
<dbReference type="PROSITE" id="PS00688">
    <property type="entry name" value="SIGMA54_INTERACT_3"/>
    <property type="match status" value="1"/>
</dbReference>
<dbReference type="InterPro" id="IPR025944">
    <property type="entry name" value="Sigma_54_int_dom_CS"/>
</dbReference>
<evidence type="ECO:0000259" key="7">
    <source>
        <dbReference type="PROSITE" id="PS50112"/>
    </source>
</evidence>
<name>A0A1B4XD78_9GAMM</name>
<accession>A0A1B4XD78</accession>
<keyword evidence="9" id="KW-1185">Reference proteome</keyword>
<dbReference type="Gene3D" id="3.30.450.20">
    <property type="entry name" value="PAS domain"/>
    <property type="match status" value="1"/>
</dbReference>
<dbReference type="Pfam" id="PF00158">
    <property type="entry name" value="Sigma54_activat"/>
    <property type="match status" value="1"/>
</dbReference>
<dbReference type="SUPFAM" id="SSF46689">
    <property type="entry name" value="Homeodomain-like"/>
    <property type="match status" value="1"/>
</dbReference>
<dbReference type="PROSITE" id="PS50112">
    <property type="entry name" value="PAS"/>
    <property type="match status" value="1"/>
</dbReference>
<dbReference type="Gene3D" id="1.10.8.60">
    <property type="match status" value="1"/>
</dbReference>
<feature type="domain" description="PAS" evidence="7">
    <location>
        <begin position="5"/>
        <end position="60"/>
    </location>
</feature>
<dbReference type="CDD" id="cd00130">
    <property type="entry name" value="PAS"/>
    <property type="match status" value="1"/>
</dbReference>
<keyword evidence="2" id="KW-0067">ATP-binding</keyword>
<dbReference type="EMBL" id="AP014879">
    <property type="protein sequence ID" value="BAV32777.1"/>
    <property type="molecule type" value="Genomic_DNA"/>
</dbReference>
<dbReference type="InterPro" id="IPR003593">
    <property type="entry name" value="AAA+_ATPase"/>
</dbReference>
<feature type="domain" description="Sigma-54 factor interaction" evidence="6">
    <location>
        <begin position="134"/>
        <end position="362"/>
    </location>
</feature>
<evidence type="ECO:0000256" key="4">
    <source>
        <dbReference type="ARBA" id="ARBA00023125"/>
    </source>
</evidence>
<dbReference type="InterPro" id="IPR027417">
    <property type="entry name" value="P-loop_NTPase"/>
</dbReference>
<dbReference type="InterPro" id="IPR002197">
    <property type="entry name" value="HTH_Fis"/>
</dbReference>
<protein>
    <submittedName>
        <fullName evidence="8">Fis family transcriptional regulator</fullName>
    </submittedName>
</protein>
<evidence type="ECO:0000313" key="9">
    <source>
        <dbReference type="Proteomes" id="UP000243180"/>
    </source>
</evidence>
<dbReference type="SUPFAM" id="SSF55785">
    <property type="entry name" value="PYP-like sensor domain (PAS domain)"/>
    <property type="match status" value="1"/>
</dbReference>
<dbReference type="CDD" id="cd00009">
    <property type="entry name" value="AAA"/>
    <property type="match status" value="1"/>
</dbReference>
<dbReference type="PANTHER" id="PTHR32071:SF121">
    <property type="entry name" value="SIGMA L-DEPENDENT TRANSCRIPTIONAL REGULATOR YQIR-RELATED"/>
    <property type="match status" value="1"/>
</dbReference>
<dbReference type="InterPro" id="IPR058031">
    <property type="entry name" value="AAA_lid_NorR"/>
</dbReference>
<dbReference type="Pfam" id="PF02954">
    <property type="entry name" value="HTH_8"/>
    <property type="match status" value="1"/>
</dbReference>
<dbReference type="PROSITE" id="PS50045">
    <property type="entry name" value="SIGMA54_INTERACT_4"/>
    <property type="match status" value="1"/>
</dbReference>
<keyword evidence="1" id="KW-0547">Nucleotide-binding</keyword>
<dbReference type="InterPro" id="IPR002078">
    <property type="entry name" value="Sigma_54_int"/>
</dbReference>
<evidence type="ECO:0000256" key="3">
    <source>
        <dbReference type="ARBA" id="ARBA00023015"/>
    </source>
</evidence>
<evidence type="ECO:0000256" key="2">
    <source>
        <dbReference type="ARBA" id="ARBA00022840"/>
    </source>
</evidence>